<protein>
    <submittedName>
        <fullName evidence="1">Uncharacterized protein</fullName>
    </submittedName>
</protein>
<evidence type="ECO:0000313" key="1">
    <source>
        <dbReference type="EMBL" id="KAG8451046.1"/>
    </source>
</evidence>
<comment type="caution">
    <text evidence="1">The sequence shown here is derived from an EMBL/GenBank/DDBJ whole genome shotgun (WGS) entry which is preliminary data.</text>
</comment>
<reference evidence="1" key="1">
    <citation type="thesis" date="2020" institute="ProQuest LLC" country="789 East Eisenhower Parkway, Ann Arbor, MI, USA">
        <title>Comparative Genomics and Chromosome Evolution.</title>
        <authorList>
            <person name="Mudd A.B."/>
        </authorList>
    </citation>
    <scope>NUCLEOTIDE SEQUENCE</scope>
    <source>
        <strain evidence="1">Female2</strain>
        <tissue evidence="1">Blood</tissue>
    </source>
</reference>
<dbReference type="EMBL" id="JAACNH010000002">
    <property type="protein sequence ID" value="KAG8451046.1"/>
    <property type="molecule type" value="Genomic_DNA"/>
</dbReference>
<keyword evidence="2" id="KW-1185">Reference proteome</keyword>
<dbReference type="Proteomes" id="UP000812440">
    <property type="component" value="Chromosome 2"/>
</dbReference>
<gene>
    <name evidence="1" type="ORF">GDO86_003360</name>
</gene>
<evidence type="ECO:0000313" key="2">
    <source>
        <dbReference type="Proteomes" id="UP000812440"/>
    </source>
</evidence>
<dbReference type="AlphaFoldDB" id="A0A8T2K960"/>
<proteinExistence type="predicted"/>
<accession>A0A8T2K960</accession>
<organism evidence="1 2">
    <name type="scientific">Hymenochirus boettgeri</name>
    <name type="common">Congo dwarf clawed frog</name>
    <dbReference type="NCBI Taxonomy" id="247094"/>
    <lineage>
        <taxon>Eukaryota</taxon>
        <taxon>Metazoa</taxon>
        <taxon>Chordata</taxon>
        <taxon>Craniata</taxon>
        <taxon>Vertebrata</taxon>
        <taxon>Euteleostomi</taxon>
        <taxon>Amphibia</taxon>
        <taxon>Batrachia</taxon>
        <taxon>Anura</taxon>
        <taxon>Pipoidea</taxon>
        <taxon>Pipidae</taxon>
        <taxon>Pipinae</taxon>
        <taxon>Hymenochirus</taxon>
    </lineage>
</organism>
<sequence length="81" mass="9270">MHGGREYLQRLRYSFNLARKIEQRVTDSFFGVFKLYCTLYTLHVVREHIHSSVLGLNALPTADLVGSTHLDAANQITMFSI</sequence>
<name>A0A8T2K960_9PIPI</name>